<keyword evidence="3" id="KW-1185">Reference proteome</keyword>
<dbReference type="Gene3D" id="1.10.1220.10">
    <property type="entry name" value="Met repressor-like"/>
    <property type="match status" value="1"/>
</dbReference>
<dbReference type="Pfam" id="PF07878">
    <property type="entry name" value="RHH_5"/>
    <property type="match status" value="1"/>
</dbReference>
<dbReference type="InterPro" id="IPR010985">
    <property type="entry name" value="Ribbon_hlx_hlx"/>
</dbReference>
<dbReference type="AlphaFoldDB" id="A0AAV3XLB6"/>
<proteinExistence type="predicted"/>
<comment type="caution">
    <text evidence="2">The sequence shown here is derived from an EMBL/GenBank/DDBJ whole genome shotgun (WGS) entry which is preliminary data.</text>
</comment>
<dbReference type="SUPFAM" id="SSF47598">
    <property type="entry name" value="Ribbon-helix-helix"/>
    <property type="match status" value="1"/>
</dbReference>
<dbReference type="RefSeq" id="WP_226592798.1">
    <property type="nucleotide sequence ID" value="NZ_BLAY01000245.1"/>
</dbReference>
<dbReference type="InterPro" id="IPR012869">
    <property type="entry name" value="RHH_5"/>
</dbReference>
<accession>A0AAV3XLB6</accession>
<name>A0AAV3XLB6_9CYAN</name>
<evidence type="ECO:0000313" key="2">
    <source>
        <dbReference type="EMBL" id="GET43712.1"/>
    </source>
</evidence>
<evidence type="ECO:0000259" key="1">
    <source>
        <dbReference type="Pfam" id="PF07878"/>
    </source>
</evidence>
<dbReference type="EMBL" id="BLAY01000245">
    <property type="protein sequence ID" value="GET43712.1"/>
    <property type="molecule type" value="Genomic_DNA"/>
</dbReference>
<dbReference type="GO" id="GO:0006355">
    <property type="term" value="P:regulation of DNA-templated transcription"/>
    <property type="evidence" value="ECO:0007669"/>
    <property type="project" value="InterPro"/>
</dbReference>
<reference evidence="2" key="1">
    <citation type="submission" date="2019-10" db="EMBL/GenBank/DDBJ databases">
        <title>Draft genome sequece of Microseira wollei NIES-4236.</title>
        <authorList>
            <person name="Yamaguchi H."/>
            <person name="Suzuki S."/>
            <person name="Kawachi M."/>
        </authorList>
    </citation>
    <scope>NUCLEOTIDE SEQUENCE</scope>
    <source>
        <strain evidence="2">NIES-4236</strain>
    </source>
</reference>
<gene>
    <name evidence="2" type="ORF">MiSe_85370</name>
</gene>
<protein>
    <recommendedName>
        <fullName evidence="1">CopG-like ribbon-helix-helix domain-containing protein</fullName>
    </recommendedName>
</protein>
<dbReference type="Proteomes" id="UP001050975">
    <property type="component" value="Unassembled WGS sequence"/>
</dbReference>
<evidence type="ECO:0000313" key="3">
    <source>
        <dbReference type="Proteomes" id="UP001050975"/>
    </source>
</evidence>
<dbReference type="InterPro" id="IPR013321">
    <property type="entry name" value="Arc_rbn_hlx_hlx"/>
</dbReference>
<feature type="domain" description="CopG-like ribbon-helix-helix" evidence="1">
    <location>
        <begin position="14"/>
        <end position="49"/>
    </location>
</feature>
<organism evidence="2 3">
    <name type="scientific">Microseira wollei NIES-4236</name>
    <dbReference type="NCBI Taxonomy" id="2530354"/>
    <lineage>
        <taxon>Bacteria</taxon>
        <taxon>Bacillati</taxon>
        <taxon>Cyanobacteriota</taxon>
        <taxon>Cyanophyceae</taxon>
        <taxon>Oscillatoriophycideae</taxon>
        <taxon>Aerosakkonematales</taxon>
        <taxon>Aerosakkonemataceae</taxon>
        <taxon>Microseira</taxon>
    </lineage>
</organism>
<sequence length="65" mass="7531">MMDKRQDVRGEMAKRITITLPDEVAEALEKWAKEEGRPMANLATFLIQNSDRPTWDKRVKLLGKC</sequence>